<dbReference type="EMBL" id="SRMA01027294">
    <property type="protein sequence ID" value="TRY56116.1"/>
    <property type="molecule type" value="Genomic_DNA"/>
</dbReference>
<evidence type="ECO:0000313" key="8">
    <source>
        <dbReference type="Proteomes" id="UP000316079"/>
    </source>
</evidence>
<dbReference type="Pfam" id="PF15259">
    <property type="entry name" value="GTSE1_N"/>
    <property type="match status" value="1"/>
</dbReference>
<evidence type="ECO:0000256" key="1">
    <source>
        <dbReference type="ARBA" id="ARBA00004245"/>
    </source>
</evidence>
<feature type="compositionally biased region" description="Low complexity" evidence="5">
    <location>
        <begin position="260"/>
        <end position="279"/>
    </location>
</feature>
<accession>A0A553MSF4</accession>
<evidence type="ECO:0000256" key="3">
    <source>
        <dbReference type="ARBA" id="ARBA00022553"/>
    </source>
</evidence>
<evidence type="ECO:0000256" key="5">
    <source>
        <dbReference type="SAM" id="MobiDB-lite"/>
    </source>
</evidence>
<organism evidence="7 8">
    <name type="scientific">Danionella cerebrum</name>
    <dbReference type="NCBI Taxonomy" id="2873325"/>
    <lineage>
        <taxon>Eukaryota</taxon>
        <taxon>Metazoa</taxon>
        <taxon>Chordata</taxon>
        <taxon>Craniata</taxon>
        <taxon>Vertebrata</taxon>
        <taxon>Euteleostomi</taxon>
        <taxon>Actinopterygii</taxon>
        <taxon>Neopterygii</taxon>
        <taxon>Teleostei</taxon>
        <taxon>Ostariophysi</taxon>
        <taxon>Cypriniformes</taxon>
        <taxon>Danionidae</taxon>
        <taxon>Danioninae</taxon>
        <taxon>Danionella</taxon>
    </lineage>
</organism>
<gene>
    <name evidence="7" type="ORF">DNTS_015246</name>
</gene>
<feature type="compositionally biased region" description="Low complexity" evidence="5">
    <location>
        <begin position="404"/>
        <end position="419"/>
    </location>
</feature>
<name>A0A553MSF4_9TELE</name>
<evidence type="ECO:0000313" key="7">
    <source>
        <dbReference type="EMBL" id="TRY56116.1"/>
    </source>
</evidence>
<dbReference type="GO" id="GO:0005881">
    <property type="term" value="C:cytoplasmic microtubule"/>
    <property type="evidence" value="ECO:0007669"/>
    <property type="project" value="TreeGrafter"/>
</dbReference>
<dbReference type="GO" id="GO:0008017">
    <property type="term" value="F:microtubule binding"/>
    <property type="evidence" value="ECO:0007669"/>
    <property type="project" value="TreeGrafter"/>
</dbReference>
<comment type="caution">
    <text evidence="7">The sequence shown here is derived from an EMBL/GenBank/DDBJ whole genome shotgun (WGS) entry which is preliminary data.</text>
</comment>
<feature type="region of interest" description="Disordered" evidence="5">
    <location>
        <begin position="477"/>
        <end position="502"/>
    </location>
</feature>
<keyword evidence="3" id="KW-0597">Phosphoprotein</keyword>
<evidence type="ECO:0000259" key="6">
    <source>
        <dbReference type="Pfam" id="PF15259"/>
    </source>
</evidence>
<feature type="compositionally biased region" description="Low complexity" evidence="5">
    <location>
        <begin position="321"/>
        <end position="338"/>
    </location>
</feature>
<dbReference type="InterPro" id="IPR026657">
    <property type="entry name" value="DDA3/GTSE-1"/>
</dbReference>
<dbReference type="PANTHER" id="PTHR21584:SF10">
    <property type="entry name" value="G2 AND S PHASE-EXPRESSED PROTEIN 1"/>
    <property type="match status" value="1"/>
</dbReference>
<evidence type="ECO:0000256" key="2">
    <source>
        <dbReference type="ARBA" id="ARBA00022490"/>
    </source>
</evidence>
<feature type="domain" description="G2 and S phase-expressed protein 1 N-terminal" evidence="6">
    <location>
        <begin position="11"/>
        <end position="152"/>
    </location>
</feature>
<dbReference type="Proteomes" id="UP000316079">
    <property type="component" value="Unassembled WGS sequence"/>
</dbReference>
<proteinExistence type="predicted"/>
<keyword evidence="2" id="KW-0963">Cytoplasm</keyword>
<dbReference type="AlphaFoldDB" id="A0A553MSF4"/>
<dbReference type="InterPro" id="IPR032768">
    <property type="entry name" value="GTSE1_N"/>
</dbReference>
<feature type="compositionally biased region" description="Polar residues" evidence="5">
    <location>
        <begin position="241"/>
        <end position="258"/>
    </location>
</feature>
<dbReference type="OrthoDB" id="10072587at2759"/>
<evidence type="ECO:0000256" key="4">
    <source>
        <dbReference type="ARBA" id="ARBA00023212"/>
    </source>
</evidence>
<feature type="region of interest" description="Disordered" evidence="5">
    <location>
        <begin position="166"/>
        <end position="431"/>
    </location>
</feature>
<dbReference type="PANTHER" id="PTHR21584">
    <property type="entry name" value="DIFFERENTIAL DISPLAY AND ACTIVATED BY P53 DDA3 /G2 S PHASE EXPRESSED 1"/>
    <property type="match status" value="1"/>
</dbReference>
<feature type="compositionally biased region" description="Basic and acidic residues" evidence="5">
    <location>
        <begin position="482"/>
        <end position="500"/>
    </location>
</feature>
<keyword evidence="4" id="KW-0206">Cytoskeleton</keyword>
<comment type="subcellular location">
    <subcellularLocation>
        <location evidence="1">Cytoplasm</location>
        <location evidence="1">Cytoskeleton</location>
    </subcellularLocation>
</comment>
<sequence length="640" mass="69008">MASLTPSVFVSLADEKFDFDISLSPGSCNGDIEVEDEVFMGPVGHKEKCISHGVESHMKESISSRPSLGEEPSWSPLSGEKFEEICKEAQLLVSHIEQTTTDSAAENRVEPPCRTLVTEIFENDSAAKLSMFSKPADNLSPIKRETFLVQDSPMKLLPPAIQKRMMKTNGTPGFGKPRLSTSSPVRPAVAQSKMASRSKALLGNSGVLPSKPIPQVNLRLSSSTKPPSATIKAALPPPRRNNFSLKRSPSSRNTSRNGSSEDLLSDTTTSVASDVSDSSFNTSLPGRASIPARSKTELRAPSAIKAPSRQNSKVVDRRRNTSSSSSSVSSINSSMTVSPGNKAKLNSSLNSSTSSVSARSQSMSRLPNSSRKSSVITHNPESGVNRRSSVSTQGRRTSELMPRPVKATPVKKTETPVTPQLQTPAKMGSVPRGNHKLKLLVAPTPINNLKGVRKSETSVSPEVPRFMKPKRILTTACSVDSDDTKGNEGQEDAELSKEEPCPPAELQPCSLLFNAEAELEEPPACEPAGVETPPESQSCDPEFPQIDVQTVVEFQKQLLQKNPEKSLVNEVLLVDAPAPAPHVSEKLLIDLSNTPDLIKTSSAKPWGEQLIDLSSPLIKWSPEDRSENTENVAPLIDLSF</sequence>
<feature type="compositionally biased region" description="Polar residues" evidence="5">
    <location>
        <begin position="218"/>
        <end position="227"/>
    </location>
</feature>
<protein>
    <recommendedName>
        <fullName evidence="6">G2 and S phase-expressed protein 1 N-terminal domain-containing protein</fullName>
    </recommendedName>
</protein>
<feature type="compositionally biased region" description="Polar residues" evidence="5">
    <location>
        <begin position="365"/>
        <end position="395"/>
    </location>
</feature>
<keyword evidence="8" id="KW-1185">Reference proteome</keyword>
<feature type="compositionally biased region" description="Low complexity" evidence="5">
    <location>
        <begin position="347"/>
        <end position="364"/>
    </location>
</feature>
<reference evidence="7 8" key="1">
    <citation type="journal article" date="2019" name="Sci. Data">
        <title>Hybrid genome assembly and annotation of Danionella translucida.</title>
        <authorList>
            <person name="Kadobianskyi M."/>
            <person name="Schulze L."/>
            <person name="Schuelke M."/>
            <person name="Judkewitz B."/>
        </authorList>
    </citation>
    <scope>NUCLEOTIDE SEQUENCE [LARGE SCALE GENOMIC DNA]</scope>
    <source>
        <strain evidence="7 8">Bolton</strain>
    </source>
</reference>